<sequence>MPEDSVGLLRRIARARLAGRMLRRLRRAGVRDARYHSKRFEIRFTVPGEDEPTIVPLALLPARRRAVDDLVTELLRVPPGWDEAAPRLRPVLRGAAPGDPIRRPVLPFLSEFAVIDQPDTMTYVTEAQVTAWKRPIDEIFTTARNNLTGAVLHGMASGPTIVRFVDDGNSYWTSHLLLPGWLARLADQVGGPPVAFAPERGTLLVTADDPELLAALFAEAETIFVTAPHPLTPMAYRSDADGCTIPYRAPTGHPLHQTVRRAERLLAMHEYHQQPPDPSLPSAELHLLGSTTEGWRTRAVWSENSPTLLPEADEVQAGPRTIPWPDLAPHLTPTTHSPSRWLATSWPR</sequence>
<dbReference type="EMBL" id="JBHTMK010000019">
    <property type="protein sequence ID" value="MFD1366706.1"/>
    <property type="molecule type" value="Genomic_DNA"/>
</dbReference>
<dbReference type="Proteomes" id="UP001597183">
    <property type="component" value="Unassembled WGS sequence"/>
</dbReference>
<evidence type="ECO:0000256" key="1">
    <source>
        <dbReference type="SAM" id="MobiDB-lite"/>
    </source>
</evidence>
<comment type="caution">
    <text evidence="2">The sequence shown here is derived from an EMBL/GenBank/DDBJ whole genome shotgun (WGS) entry which is preliminary data.</text>
</comment>
<accession>A0ABW4A7E5</accession>
<protein>
    <submittedName>
        <fullName evidence="2">Uncharacterized protein</fullName>
    </submittedName>
</protein>
<evidence type="ECO:0000313" key="3">
    <source>
        <dbReference type="Proteomes" id="UP001597183"/>
    </source>
</evidence>
<proteinExistence type="predicted"/>
<gene>
    <name evidence="2" type="ORF">ACFQ5G_15235</name>
</gene>
<feature type="region of interest" description="Disordered" evidence="1">
    <location>
        <begin position="325"/>
        <end position="348"/>
    </location>
</feature>
<evidence type="ECO:0000313" key="2">
    <source>
        <dbReference type="EMBL" id="MFD1366706.1"/>
    </source>
</evidence>
<keyword evidence="3" id="KW-1185">Reference proteome</keyword>
<reference evidence="3" key="1">
    <citation type="journal article" date="2019" name="Int. J. Syst. Evol. Microbiol.">
        <title>The Global Catalogue of Microorganisms (GCM) 10K type strain sequencing project: providing services to taxonomists for standard genome sequencing and annotation.</title>
        <authorList>
            <consortium name="The Broad Institute Genomics Platform"/>
            <consortium name="The Broad Institute Genome Sequencing Center for Infectious Disease"/>
            <person name="Wu L."/>
            <person name="Ma J."/>
        </authorList>
    </citation>
    <scope>NUCLEOTIDE SEQUENCE [LARGE SCALE GENOMIC DNA]</scope>
    <source>
        <strain evidence="3">CCM 7526</strain>
    </source>
</reference>
<dbReference type="RefSeq" id="WP_317788090.1">
    <property type="nucleotide sequence ID" value="NZ_AP028461.1"/>
</dbReference>
<organism evidence="2 3">
    <name type="scientific">Actinoplanes sichuanensis</name>
    <dbReference type="NCBI Taxonomy" id="512349"/>
    <lineage>
        <taxon>Bacteria</taxon>
        <taxon>Bacillati</taxon>
        <taxon>Actinomycetota</taxon>
        <taxon>Actinomycetes</taxon>
        <taxon>Micromonosporales</taxon>
        <taxon>Micromonosporaceae</taxon>
        <taxon>Actinoplanes</taxon>
    </lineage>
</organism>
<name>A0ABW4A7E5_9ACTN</name>